<dbReference type="SUPFAM" id="SSF88723">
    <property type="entry name" value="PIN domain-like"/>
    <property type="match status" value="1"/>
</dbReference>
<dbReference type="Gene3D" id="3.40.50.1010">
    <property type="entry name" value="5'-nuclease"/>
    <property type="match status" value="1"/>
</dbReference>
<organism evidence="7 8">
    <name type="scientific">Dissulfuribacter thermophilus</name>
    <dbReference type="NCBI Taxonomy" id="1156395"/>
    <lineage>
        <taxon>Bacteria</taxon>
        <taxon>Pseudomonadati</taxon>
        <taxon>Thermodesulfobacteriota</taxon>
        <taxon>Dissulfuribacteria</taxon>
        <taxon>Dissulfuribacterales</taxon>
        <taxon>Dissulfuribacteraceae</taxon>
        <taxon>Dissulfuribacter</taxon>
    </lineage>
</organism>
<keyword evidence="2" id="KW-0540">Nuclease</keyword>
<dbReference type="AlphaFoldDB" id="A0A1B9F647"/>
<evidence type="ECO:0000313" key="7">
    <source>
        <dbReference type="EMBL" id="OCC15392.1"/>
    </source>
</evidence>
<dbReference type="PATRIC" id="fig|1156395.6.peg.1154"/>
<dbReference type="RefSeq" id="WP_067617406.1">
    <property type="nucleotide sequence ID" value="NZ_MAGO01000005.1"/>
</dbReference>
<evidence type="ECO:0000259" key="6">
    <source>
        <dbReference type="Pfam" id="PF01850"/>
    </source>
</evidence>
<protein>
    <submittedName>
        <fullName evidence="7">PIN domain protein</fullName>
    </submittedName>
</protein>
<dbReference type="Proteomes" id="UP000093080">
    <property type="component" value="Unassembled WGS sequence"/>
</dbReference>
<keyword evidence="4" id="KW-0378">Hydrolase</keyword>
<dbReference type="GO" id="GO:0004540">
    <property type="term" value="F:RNA nuclease activity"/>
    <property type="evidence" value="ECO:0007669"/>
    <property type="project" value="TreeGrafter"/>
</dbReference>
<evidence type="ECO:0000256" key="1">
    <source>
        <dbReference type="ARBA" id="ARBA00022649"/>
    </source>
</evidence>
<accession>A0A1B9F647</accession>
<dbReference type="OrthoDB" id="9811788at2"/>
<reference evidence="7 8" key="1">
    <citation type="submission" date="2016-06" db="EMBL/GenBank/DDBJ databases">
        <title>Respiratory ammonification of nitrate coupled to the oxidation of elemental sulfur in deep-sea autotrophic thermophilic bacteria.</title>
        <authorList>
            <person name="Slobodkina G.B."/>
            <person name="Mardanov A.V."/>
            <person name="Ravin N.V."/>
            <person name="Frolova A.A."/>
            <person name="Viryasiv M.B."/>
            <person name="Chernyh N.A."/>
            <person name="Bonch-Osmolovskaya E.A."/>
            <person name="Slobodkin A.I."/>
        </authorList>
    </citation>
    <scope>NUCLEOTIDE SEQUENCE [LARGE SCALE GENOMIC DNA]</scope>
    <source>
        <strain evidence="7 8">S69</strain>
    </source>
</reference>
<dbReference type="Pfam" id="PF01850">
    <property type="entry name" value="PIN"/>
    <property type="match status" value="1"/>
</dbReference>
<evidence type="ECO:0000256" key="4">
    <source>
        <dbReference type="ARBA" id="ARBA00022801"/>
    </source>
</evidence>
<dbReference type="InterPro" id="IPR002716">
    <property type="entry name" value="PIN_dom"/>
</dbReference>
<keyword evidence="5" id="KW-0460">Magnesium</keyword>
<feature type="domain" description="PIN" evidence="6">
    <location>
        <begin position="2"/>
        <end position="118"/>
    </location>
</feature>
<keyword evidence="3" id="KW-0479">Metal-binding</keyword>
<keyword evidence="1" id="KW-1277">Toxin-antitoxin system</keyword>
<dbReference type="GO" id="GO:0016787">
    <property type="term" value="F:hydrolase activity"/>
    <property type="evidence" value="ECO:0007669"/>
    <property type="project" value="UniProtKB-KW"/>
</dbReference>
<dbReference type="PANTHER" id="PTHR42740:SF1">
    <property type="entry name" value="RIBONUCLEASE VAPC3"/>
    <property type="match status" value="1"/>
</dbReference>
<proteinExistence type="predicted"/>
<comment type="caution">
    <text evidence="7">The sequence shown here is derived from an EMBL/GenBank/DDBJ whole genome shotgun (WGS) entry which is preliminary data.</text>
</comment>
<dbReference type="InterPro" id="IPR029060">
    <property type="entry name" value="PIN-like_dom_sf"/>
</dbReference>
<evidence type="ECO:0000313" key="8">
    <source>
        <dbReference type="Proteomes" id="UP000093080"/>
    </source>
</evidence>
<evidence type="ECO:0000256" key="2">
    <source>
        <dbReference type="ARBA" id="ARBA00022722"/>
    </source>
</evidence>
<dbReference type="CDD" id="cd18760">
    <property type="entry name" value="PIN_MtVapC3-like"/>
    <property type="match status" value="1"/>
</dbReference>
<name>A0A1B9F647_9BACT</name>
<keyword evidence="8" id="KW-1185">Reference proteome</keyword>
<dbReference type="EMBL" id="MAGO01000005">
    <property type="protein sequence ID" value="OCC15392.1"/>
    <property type="molecule type" value="Genomic_DNA"/>
</dbReference>
<dbReference type="InterPro" id="IPR051749">
    <property type="entry name" value="PINc/VapC_TA_RNase"/>
</dbReference>
<evidence type="ECO:0000256" key="5">
    <source>
        <dbReference type="ARBA" id="ARBA00022842"/>
    </source>
</evidence>
<dbReference type="STRING" id="1156395.DBT_1139"/>
<sequence>MILVDSSVWINYFNGISSPETECLHSLLGKEILVIGDLILIEVLQGFRSDKDFNTARELLLSLVVFDLCSKELALKCAASFRFLRKKGITVRKTIDVIIATFCIEHGLSLLYAERDFEPFRRYLGLKSALK</sequence>
<gene>
    <name evidence="7" type="ORF">DBT_1139</name>
</gene>
<dbReference type="PANTHER" id="PTHR42740">
    <property type="entry name" value="RIBONUCLEASE VAPC3"/>
    <property type="match status" value="1"/>
</dbReference>
<dbReference type="GO" id="GO:0046872">
    <property type="term" value="F:metal ion binding"/>
    <property type="evidence" value="ECO:0007669"/>
    <property type="project" value="UniProtKB-KW"/>
</dbReference>
<evidence type="ECO:0000256" key="3">
    <source>
        <dbReference type="ARBA" id="ARBA00022723"/>
    </source>
</evidence>